<evidence type="ECO:0000313" key="4">
    <source>
        <dbReference type="Proteomes" id="UP000580517"/>
    </source>
</evidence>
<feature type="chain" id="PRO_5032911031" evidence="2">
    <location>
        <begin position="21"/>
        <end position="198"/>
    </location>
</feature>
<feature type="signal peptide" evidence="2">
    <location>
        <begin position="1"/>
        <end position="20"/>
    </location>
</feature>
<name>A0A853FA87_9BURK</name>
<reference evidence="3 4" key="1">
    <citation type="submission" date="2020-07" db="EMBL/GenBank/DDBJ databases">
        <title>Taxonomic revisions and descriptions of new bacterial species based on genomic comparisons in the high-G+C-content subgroup of the family Alcaligenaceae.</title>
        <authorList>
            <person name="Szabo A."/>
            <person name="Felfoldi T."/>
        </authorList>
    </citation>
    <scope>NUCLEOTIDE SEQUENCE [LARGE SCALE GENOMIC DNA]</scope>
    <source>
        <strain evidence="3 4">DSM 25264</strain>
    </source>
</reference>
<gene>
    <name evidence="3" type="ORF">H0A68_08185</name>
</gene>
<proteinExistence type="predicted"/>
<keyword evidence="2" id="KW-0732">Signal</keyword>
<evidence type="ECO:0000256" key="2">
    <source>
        <dbReference type="SAM" id="SignalP"/>
    </source>
</evidence>
<keyword evidence="4" id="KW-1185">Reference proteome</keyword>
<feature type="region of interest" description="Disordered" evidence="1">
    <location>
        <begin position="24"/>
        <end position="43"/>
    </location>
</feature>
<dbReference type="OrthoDB" id="8656127at2"/>
<protein>
    <submittedName>
        <fullName evidence="3">Uncharacterized protein</fullName>
    </submittedName>
</protein>
<accession>A0A853FA87</accession>
<dbReference type="EMBL" id="JACCEW010000002">
    <property type="protein sequence ID" value="NYT36849.1"/>
    <property type="molecule type" value="Genomic_DNA"/>
</dbReference>
<organism evidence="3 4">
    <name type="scientific">Allopusillimonas soli</name>
    <dbReference type="NCBI Taxonomy" id="659016"/>
    <lineage>
        <taxon>Bacteria</taxon>
        <taxon>Pseudomonadati</taxon>
        <taxon>Pseudomonadota</taxon>
        <taxon>Betaproteobacteria</taxon>
        <taxon>Burkholderiales</taxon>
        <taxon>Alcaligenaceae</taxon>
        <taxon>Allopusillimonas</taxon>
    </lineage>
</organism>
<evidence type="ECO:0000256" key="1">
    <source>
        <dbReference type="SAM" id="MobiDB-lite"/>
    </source>
</evidence>
<dbReference type="AlphaFoldDB" id="A0A853FA87"/>
<sequence>MKKEIVAAMLALAWFGVANAQTTNNTSTSGSTASANTSASNAGNAQQITFNSAATPRTQRIETTPSLGGNSFYGSYSPDSCAVSGGGGAGWTGFIFNLAGPIEQKSCVLFRAFERSQQAAATVASMDPVTAARLRQASIDMLCQVSDQVREALSYQGLCSNFDNKYNIAPPPPILASANITRTVHQRINPDGTLTTIQ</sequence>
<evidence type="ECO:0000313" key="3">
    <source>
        <dbReference type="EMBL" id="NYT36849.1"/>
    </source>
</evidence>
<dbReference type="Proteomes" id="UP000580517">
    <property type="component" value="Unassembled WGS sequence"/>
</dbReference>
<comment type="caution">
    <text evidence="3">The sequence shown here is derived from an EMBL/GenBank/DDBJ whole genome shotgun (WGS) entry which is preliminary data.</text>
</comment>
<dbReference type="RefSeq" id="WP_129968778.1">
    <property type="nucleotide sequence ID" value="NZ_JACCEW010000002.1"/>
</dbReference>